<evidence type="ECO:0000259" key="11">
    <source>
        <dbReference type="PROSITE" id="PS50262"/>
    </source>
</evidence>
<dbReference type="PROSITE" id="PS50262">
    <property type="entry name" value="G_PROTEIN_RECEP_F1_2"/>
    <property type="match status" value="1"/>
</dbReference>
<evidence type="ECO:0000256" key="8">
    <source>
        <dbReference type="ARBA" id="ARBA00023180"/>
    </source>
</evidence>
<keyword evidence="5" id="KW-0297">G-protein coupled receptor</keyword>
<sequence>MEFLWLWILGWFVSILTVIGNGFVILLVYSKRHLRTKTNALIVSLAVADFLVGLHLIPLMFSLEVIGPSYPKVLDKGLYIILRLRWLFQDASILCMCSLVLDRYLAVVKPLKYLRFMTSSRVIQLISFSWGAAAAFILLQSFLWVKSRGPLVVDTFRWLVIIIFHAFPCVLIFFCFASMLRVIYKQHREAHVLGRQRPLNNRREKSALIMMSIVVALFLVYCAIYIGCVLKFITDECDGYIQRIALFTVILNSAVNPLAYAFFKRDIKKEIKKLTCRTSVRRA</sequence>
<evidence type="ECO:0000256" key="1">
    <source>
        <dbReference type="ARBA" id="ARBA00004651"/>
    </source>
</evidence>
<dbReference type="PANTHER" id="PTHR24246:SF27">
    <property type="entry name" value="ADENOSINE RECEPTOR, ISOFORM A"/>
    <property type="match status" value="1"/>
</dbReference>
<comment type="caution">
    <text evidence="12">The sequence shown here is derived from an EMBL/GenBank/DDBJ whole genome shotgun (WGS) entry which is preliminary data.</text>
</comment>
<dbReference type="EMBL" id="CALNXI010007144">
    <property type="protein sequence ID" value="CAH3199288.1"/>
    <property type="molecule type" value="Genomic_DNA"/>
</dbReference>
<keyword evidence="9" id="KW-0807">Transducer</keyword>
<feature type="transmembrane region" description="Helical" evidence="10">
    <location>
        <begin position="240"/>
        <end position="263"/>
    </location>
</feature>
<dbReference type="PRINTS" id="PR00237">
    <property type="entry name" value="GPCRRHODOPSN"/>
</dbReference>
<evidence type="ECO:0000313" key="12">
    <source>
        <dbReference type="EMBL" id="CAH3199288.1"/>
    </source>
</evidence>
<keyword evidence="6 10" id="KW-0472">Membrane</keyword>
<keyword evidence="8" id="KW-0325">Glycoprotein</keyword>
<evidence type="ECO:0000256" key="5">
    <source>
        <dbReference type="ARBA" id="ARBA00023040"/>
    </source>
</evidence>
<evidence type="ECO:0000256" key="6">
    <source>
        <dbReference type="ARBA" id="ARBA00023136"/>
    </source>
</evidence>
<keyword evidence="3 10" id="KW-0812">Transmembrane</keyword>
<keyword evidence="13" id="KW-1185">Reference proteome</keyword>
<keyword evidence="2" id="KW-1003">Cell membrane</keyword>
<reference evidence="12 13" key="1">
    <citation type="submission" date="2022-05" db="EMBL/GenBank/DDBJ databases">
        <authorList>
            <consortium name="Genoscope - CEA"/>
            <person name="William W."/>
        </authorList>
    </citation>
    <scope>NUCLEOTIDE SEQUENCE [LARGE SCALE GENOMIC DNA]</scope>
</reference>
<organism evidence="12 13">
    <name type="scientific">Porites evermanni</name>
    <dbReference type="NCBI Taxonomy" id="104178"/>
    <lineage>
        <taxon>Eukaryota</taxon>
        <taxon>Metazoa</taxon>
        <taxon>Cnidaria</taxon>
        <taxon>Anthozoa</taxon>
        <taxon>Hexacorallia</taxon>
        <taxon>Scleractinia</taxon>
        <taxon>Fungiina</taxon>
        <taxon>Poritidae</taxon>
        <taxon>Porites</taxon>
    </lineage>
</organism>
<evidence type="ECO:0000256" key="10">
    <source>
        <dbReference type="SAM" id="Phobius"/>
    </source>
</evidence>
<protein>
    <recommendedName>
        <fullName evidence="11">G-protein coupled receptors family 1 profile domain-containing protein</fullName>
    </recommendedName>
</protein>
<evidence type="ECO:0000256" key="2">
    <source>
        <dbReference type="ARBA" id="ARBA00022475"/>
    </source>
</evidence>
<name>A0ABN8T4Q4_9CNID</name>
<keyword evidence="7" id="KW-0675">Receptor</keyword>
<evidence type="ECO:0000256" key="4">
    <source>
        <dbReference type="ARBA" id="ARBA00022989"/>
    </source>
</evidence>
<comment type="subcellular location">
    <subcellularLocation>
        <location evidence="1">Cell membrane</location>
        <topology evidence="1">Multi-pass membrane protein</topology>
    </subcellularLocation>
</comment>
<evidence type="ECO:0000256" key="3">
    <source>
        <dbReference type="ARBA" id="ARBA00022692"/>
    </source>
</evidence>
<feature type="transmembrane region" description="Helical" evidence="10">
    <location>
        <begin position="81"/>
        <end position="101"/>
    </location>
</feature>
<dbReference type="InterPro" id="IPR000276">
    <property type="entry name" value="GPCR_Rhodpsn"/>
</dbReference>
<evidence type="ECO:0000256" key="7">
    <source>
        <dbReference type="ARBA" id="ARBA00023170"/>
    </source>
</evidence>
<feature type="transmembrane region" description="Helical" evidence="10">
    <location>
        <begin position="205"/>
        <end position="234"/>
    </location>
</feature>
<dbReference type="SMART" id="SM01381">
    <property type="entry name" value="7TM_GPCR_Srsx"/>
    <property type="match status" value="1"/>
</dbReference>
<feature type="transmembrane region" description="Helical" evidence="10">
    <location>
        <begin position="6"/>
        <end position="29"/>
    </location>
</feature>
<evidence type="ECO:0000313" key="13">
    <source>
        <dbReference type="Proteomes" id="UP001159427"/>
    </source>
</evidence>
<feature type="domain" description="G-protein coupled receptors family 1 profile" evidence="11">
    <location>
        <begin position="20"/>
        <end position="260"/>
    </location>
</feature>
<gene>
    <name evidence="12" type="ORF">PEVE_00039915</name>
</gene>
<proteinExistence type="predicted"/>
<feature type="transmembrane region" description="Helical" evidence="10">
    <location>
        <begin position="122"/>
        <end position="144"/>
    </location>
</feature>
<dbReference type="Gene3D" id="1.20.1070.10">
    <property type="entry name" value="Rhodopsin 7-helix transmembrane proteins"/>
    <property type="match status" value="1"/>
</dbReference>
<feature type="transmembrane region" description="Helical" evidence="10">
    <location>
        <begin position="156"/>
        <end position="184"/>
    </location>
</feature>
<dbReference type="PANTHER" id="PTHR24246">
    <property type="entry name" value="OLFACTORY RECEPTOR AND ADENOSINE RECEPTOR"/>
    <property type="match status" value="1"/>
</dbReference>
<feature type="transmembrane region" description="Helical" evidence="10">
    <location>
        <begin position="41"/>
        <end position="61"/>
    </location>
</feature>
<accession>A0ABN8T4Q4</accession>
<keyword evidence="4 10" id="KW-1133">Transmembrane helix</keyword>
<evidence type="ECO:0000256" key="9">
    <source>
        <dbReference type="ARBA" id="ARBA00023224"/>
    </source>
</evidence>
<dbReference type="SUPFAM" id="SSF81321">
    <property type="entry name" value="Family A G protein-coupled receptor-like"/>
    <property type="match status" value="1"/>
</dbReference>
<dbReference type="Pfam" id="PF00001">
    <property type="entry name" value="7tm_1"/>
    <property type="match status" value="1"/>
</dbReference>
<dbReference type="Proteomes" id="UP001159427">
    <property type="component" value="Unassembled WGS sequence"/>
</dbReference>
<dbReference type="InterPro" id="IPR017452">
    <property type="entry name" value="GPCR_Rhodpsn_7TM"/>
</dbReference>